<proteinExistence type="predicted"/>
<comment type="caution">
    <text evidence="1">The sequence shown here is derived from an EMBL/GenBank/DDBJ whole genome shotgun (WGS) entry which is preliminary data.</text>
</comment>
<reference evidence="1" key="1">
    <citation type="submission" date="2022-03" db="EMBL/GenBank/DDBJ databases">
        <authorList>
            <person name="Sayadi A."/>
        </authorList>
    </citation>
    <scope>NUCLEOTIDE SEQUENCE</scope>
</reference>
<evidence type="ECO:0000313" key="2">
    <source>
        <dbReference type="Proteomes" id="UP001152888"/>
    </source>
</evidence>
<protein>
    <submittedName>
        <fullName evidence="1">Uncharacterized protein</fullName>
    </submittedName>
</protein>
<name>A0A9P0LGJ2_ACAOB</name>
<evidence type="ECO:0000313" key="1">
    <source>
        <dbReference type="EMBL" id="CAH1992970.1"/>
    </source>
</evidence>
<sequence>MVTFCFTLNAKIETLIKLYGKVIQTSCSNQRKIKFLHCVTKNIFLFGSCNSTEKFQIIQTKKISVLLVIKCTGIGGIYLRKQKINITRLVFLNRVTKTKATSNTVAELTGSKKRERSINNTDTINLNTLPNEPIYQKCAIEHRQENLINFSKTR</sequence>
<dbReference type="AlphaFoldDB" id="A0A9P0LGJ2"/>
<dbReference type="Proteomes" id="UP001152888">
    <property type="component" value="Unassembled WGS sequence"/>
</dbReference>
<dbReference type="EMBL" id="CAKOFQ010007161">
    <property type="protein sequence ID" value="CAH1992970.1"/>
    <property type="molecule type" value="Genomic_DNA"/>
</dbReference>
<accession>A0A9P0LGJ2</accession>
<gene>
    <name evidence="1" type="ORF">ACAOBT_LOCUS21206</name>
</gene>
<organism evidence="1 2">
    <name type="scientific">Acanthoscelides obtectus</name>
    <name type="common">Bean weevil</name>
    <name type="synonym">Bruchus obtectus</name>
    <dbReference type="NCBI Taxonomy" id="200917"/>
    <lineage>
        <taxon>Eukaryota</taxon>
        <taxon>Metazoa</taxon>
        <taxon>Ecdysozoa</taxon>
        <taxon>Arthropoda</taxon>
        <taxon>Hexapoda</taxon>
        <taxon>Insecta</taxon>
        <taxon>Pterygota</taxon>
        <taxon>Neoptera</taxon>
        <taxon>Endopterygota</taxon>
        <taxon>Coleoptera</taxon>
        <taxon>Polyphaga</taxon>
        <taxon>Cucujiformia</taxon>
        <taxon>Chrysomeloidea</taxon>
        <taxon>Chrysomelidae</taxon>
        <taxon>Bruchinae</taxon>
        <taxon>Bruchini</taxon>
        <taxon>Acanthoscelides</taxon>
    </lineage>
</organism>
<keyword evidence="2" id="KW-1185">Reference proteome</keyword>